<keyword evidence="5" id="KW-1185">Reference proteome</keyword>
<keyword evidence="2" id="KW-0732">Signal</keyword>
<dbReference type="Proteomes" id="UP000773064">
    <property type="component" value="Unassembled WGS sequence"/>
</dbReference>
<feature type="domain" description="Putative amidase" evidence="3">
    <location>
        <begin position="212"/>
        <end position="262"/>
    </location>
</feature>
<name>A0ABS5URB1_9BIFI</name>
<organism evidence="4 5">
    <name type="scientific">Bifidobacterium santillanense</name>
    <dbReference type="NCBI Taxonomy" id="2809028"/>
    <lineage>
        <taxon>Bacteria</taxon>
        <taxon>Bacillati</taxon>
        <taxon>Actinomycetota</taxon>
        <taxon>Actinomycetes</taxon>
        <taxon>Bifidobacteriales</taxon>
        <taxon>Bifidobacteriaceae</taxon>
        <taxon>Bifidobacterium</taxon>
    </lineage>
</organism>
<dbReference type="RefSeq" id="WP_214358748.1">
    <property type="nucleotide sequence ID" value="NZ_JAFEJS010000010.1"/>
</dbReference>
<protein>
    <submittedName>
        <fullName evidence="4">Amidase domain-containing protein</fullName>
    </submittedName>
</protein>
<evidence type="ECO:0000313" key="5">
    <source>
        <dbReference type="Proteomes" id="UP000773064"/>
    </source>
</evidence>
<evidence type="ECO:0000256" key="1">
    <source>
        <dbReference type="SAM" id="MobiDB-lite"/>
    </source>
</evidence>
<evidence type="ECO:0000313" key="4">
    <source>
        <dbReference type="EMBL" id="MBT1173497.1"/>
    </source>
</evidence>
<sequence length="283" mass="31871">MFKLKIVSSITLLSLTMLLLQPPLALASTKQSDITQPLDNYSQLIEQQYNIKSEKRKKDSKPHSEDLIARNQTDYIINAFKTSGLTPDKATVSTSVKSISPRANRYIILVYMTTNVIYHRLNENNRKVNNSCQWTDLHKLTLSTQDNSNKVVTEDKLLPERSDDNNNSDTNGGKTITNAKDGISTQQALTLRHTPITARAGKKPILPNFMNGIRYALKWTDYPYNGDEKSDYNPSYPYNETDNCANFVSQSIHEGGAPYQTALSTNTKDPNLWTPNLILGHDT</sequence>
<evidence type="ECO:0000259" key="3">
    <source>
        <dbReference type="Pfam" id="PF12671"/>
    </source>
</evidence>
<feature type="compositionally biased region" description="Polar residues" evidence="1">
    <location>
        <begin position="170"/>
        <end position="179"/>
    </location>
</feature>
<reference evidence="4 5" key="1">
    <citation type="journal article" date="2021" name="Environ. Microbiol.">
        <title>Genetic insights into the dark matter of the mammalian gut microbiota through targeted genome reconstruction.</title>
        <authorList>
            <person name="Lugli G.A."/>
            <person name="Alessandri G."/>
            <person name="Milani C."/>
            <person name="Viappiani A."/>
            <person name="Fontana F."/>
            <person name="Tarracchini C."/>
            <person name="Mancabelli L."/>
            <person name="Argentini C."/>
            <person name="Ruiz L."/>
            <person name="Margolles A."/>
            <person name="van Sinderen D."/>
            <person name="Turroni F."/>
            <person name="Ventura M."/>
        </authorList>
    </citation>
    <scope>NUCLEOTIDE SEQUENCE [LARGE SCALE GENOMIC DNA]</scope>
    <source>
        <strain evidence="4 5">MA2</strain>
    </source>
</reference>
<comment type="caution">
    <text evidence="4">The sequence shown here is derived from an EMBL/GenBank/DDBJ whole genome shotgun (WGS) entry which is preliminary data.</text>
</comment>
<dbReference type="InterPro" id="IPR024301">
    <property type="entry name" value="Amidase_6"/>
</dbReference>
<accession>A0ABS5URB1</accession>
<evidence type="ECO:0000256" key="2">
    <source>
        <dbReference type="SAM" id="SignalP"/>
    </source>
</evidence>
<feature type="chain" id="PRO_5047094549" evidence="2">
    <location>
        <begin position="28"/>
        <end position="283"/>
    </location>
</feature>
<feature type="compositionally biased region" description="Basic and acidic residues" evidence="1">
    <location>
        <begin position="152"/>
        <end position="164"/>
    </location>
</feature>
<feature type="signal peptide" evidence="2">
    <location>
        <begin position="1"/>
        <end position="27"/>
    </location>
</feature>
<dbReference type="EMBL" id="JAFEJS010000010">
    <property type="protein sequence ID" value="MBT1173497.1"/>
    <property type="molecule type" value="Genomic_DNA"/>
</dbReference>
<feature type="region of interest" description="Disordered" evidence="1">
    <location>
        <begin position="150"/>
        <end position="179"/>
    </location>
</feature>
<gene>
    <name evidence="4" type="ORF">JS528_09120</name>
</gene>
<dbReference type="Pfam" id="PF12671">
    <property type="entry name" value="Amidase_6"/>
    <property type="match status" value="1"/>
</dbReference>
<proteinExistence type="predicted"/>